<accession>A0ABT4I7K3</accession>
<organism evidence="1 2">
    <name type="scientific">Actinomyces israelii</name>
    <dbReference type="NCBI Taxonomy" id="1659"/>
    <lineage>
        <taxon>Bacteria</taxon>
        <taxon>Bacillati</taxon>
        <taxon>Actinomycetota</taxon>
        <taxon>Actinomycetes</taxon>
        <taxon>Actinomycetales</taxon>
        <taxon>Actinomycetaceae</taxon>
        <taxon>Actinomyces</taxon>
    </lineage>
</organism>
<sequence>MNRSRCGTRPIPALVRDLDVKARGLSRGWEGLAVIDVRPTPSISSVAISLEVSSDLPSKAAQTARRFLDQVLDLMRDEGNIFKSASRELACA</sequence>
<dbReference type="Proteomes" id="UP001072034">
    <property type="component" value="Unassembled WGS sequence"/>
</dbReference>
<proteinExistence type="predicted"/>
<dbReference type="EMBL" id="JAPTMY010000011">
    <property type="protein sequence ID" value="MCZ0857713.1"/>
    <property type="molecule type" value="Genomic_DNA"/>
</dbReference>
<name>A0ABT4I7K3_9ACTO</name>
<dbReference type="RefSeq" id="WP_052375103.1">
    <property type="nucleotide sequence ID" value="NZ_CP124548.1"/>
</dbReference>
<gene>
    <name evidence="1" type="ORF">OHJ16_06610</name>
</gene>
<reference evidence="1" key="1">
    <citation type="submission" date="2022-10" db="EMBL/GenBank/DDBJ databases">
        <title>Genome sequence of Actinomyces israelii ATCC 10048.</title>
        <authorList>
            <person name="Watt R.M."/>
            <person name="Tong W.M."/>
        </authorList>
    </citation>
    <scope>NUCLEOTIDE SEQUENCE</scope>
    <source>
        <strain evidence="1">ATCC 10048</strain>
    </source>
</reference>
<comment type="caution">
    <text evidence="1">The sequence shown here is derived from an EMBL/GenBank/DDBJ whole genome shotgun (WGS) entry which is preliminary data.</text>
</comment>
<evidence type="ECO:0000313" key="2">
    <source>
        <dbReference type="Proteomes" id="UP001072034"/>
    </source>
</evidence>
<keyword evidence="2" id="KW-1185">Reference proteome</keyword>
<protein>
    <submittedName>
        <fullName evidence="1">Signaling protein</fullName>
    </submittedName>
</protein>
<evidence type="ECO:0000313" key="1">
    <source>
        <dbReference type="EMBL" id="MCZ0857713.1"/>
    </source>
</evidence>